<evidence type="ECO:0000259" key="1">
    <source>
        <dbReference type="Pfam" id="PF13473"/>
    </source>
</evidence>
<dbReference type="EMBL" id="JAQOUE010000002">
    <property type="protein sequence ID" value="MDT7043800.1"/>
    <property type="molecule type" value="Genomic_DNA"/>
</dbReference>
<protein>
    <submittedName>
        <fullName evidence="2">Cupredoxin domain-containing protein</fullName>
    </submittedName>
</protein>
<evidence type="ECO:0000313" key="3">
    <source>
        <dbReference type="Proteomes" id="UP001250932"/>
    </source>
</evidence>
<comment type="caution">
    <text evidence="2">The sequence shown here is derived from an EMBL/GenBank/DDBJ whole genome shotgun (WGS) entry which is preliminary data.</text>
</comment>
<feature type="domain" description="EfeO-type cupredoxin-like" evidence="1">
    <location>
        <begin position="15"/>
        <end position="135"/>
    </location>
</feature>
<dbReference type="Gene3D" id="2.60.40.420">
    <property type="entry name" value="Cupredoxins - blue copper proteins"/>
    <property type="match status" value="1"/>
</dbReference>
<keyword evidence="3" id="KW-1185">Reference proteome</keyword>
<accession>A0ABU3KBK9</accession>
<organism evidence="2 3">
    <name type="scientific">Candidatus Nitronereus thalassa</name>
    <dbReference type="NCBI Taxonomy" id="3020898"/>
    <lineage>
        <taxon>Bacteria</taxon>
        <taxon>Pseudomonadati</taxon>
        <taxon>Nitrospirota</taxon>
        <taxon>Nitrospiria</taxon>
        <taxon>Nitrospirales</taxon>
        <taxon>Nitrospiraceae</taxon>
        <taxon>Candidatus Nitronereus</taxon>
    </lineage>
</organism>
<gene>
    <name evidence="2" type="ORF">PPG34_15705</name>
</gene>
<dbReference type="InterPro" id="IPR008972">
    <property type="entry name" value="Cupredoxin"/>
</dbReference>
<dbReference type="SUPFAM" id="SSF49503">
    <property type="entry name" value="Cupredoxins"/>
    <property type="match status" value="1"/>
</dbReference>
<dbReference type="RefSeq" id="WP_313834393.1">
    <property type="nucleotide sequence ID" value="NZ_JAQOUE010000002.1"/>
</dbReference>
<dbReference type="InterPro" id="IPR028096">
    <property type="entry name" value="EfeO_Cupredoxin"/>
</dbReference>
<sequence>MDSIMQILGGQMKVVFSIGLILLLRSGCSNEYQEVHLTIEDFRFTPTRVQVIPGQPIRLVVRNQGREIHRFQSRLLSASEVKINGEPNLLTINAKEGIAVPPGKSVELIMTLPSGVYEFQCPIRGHRGMKGVVIVETAGSKSSFEQSRFATCLACRKLRGGIPIRRS</sequence>
<evidence type="ECO:0000313" key="2">
    <source>
        <dbReference type="EMBL" id="MDT7043800.1"/>
    </source>
</evidence>
<proteinExistence type="predicted"/>
<dbReference type="Proteomes" id="UP001250932">
    <property type="component" value="Unassembled WGS sequence"/>
</dbReference>
<name>A0ABU3KBK9_9BACT</name>
<reference evidence="2 3" key="1">
    <citation type="journal article" date="2023" name="ISME J.">
        <title>Cultivation and genomic characterization of novel and ubiquitous marine nitrite-oxidizing bacteria from the Nitrospirales.</title>
        <authorList>
            <person name="Mueller A.J."/>
            <person name="Daebeler A."/>
            <person name="Herbold C.W."/>
            <person name="Kirkegaard R.H."/>
            <person name="Daims H."/>
        </authorList>
    </citation>
    <scope>NUCLEOTIDE SEQUENCE [LARGE SCALE GENOMIC DNA]</scope>
    <source>
        <strain evidence="2 3">EB</strain>
    </source>
</reference>
<dbReference type="Pfam" id="PF13473">
    <property type="entry name" value="Cupredoxin_1"/>
    <property type="match status" value="1"/>
</dbReference>